<evidence type="ECO:0000313" key="1">
    <source>
        <dbReference type="EMBL" id="MBJ6723437.1"/>
    </source>
</evidence>
<comment type="caution">
    <text evidence="1">The sequence shown here is derived from an EMBL/GenBank/DDBJ whole genome shotgun (WGS) entry which is preliminary data.</text>
</comment>
<protein>
    <submittedName>
        <fullName evidence="1">Uncharacterized protein</fullName>
    </submittedName>
</protein>
<dbReference type="Proteomes" id="UP000636888">
    <property type="component" value="Unassembled WGS sequence"/>
</dbReference>
<accession>A0A8J7IVX2</accession>
<reference evidence="1" key="1">
    <citation type="submission" date="2020-12" db="EMBL/GenBank/DDBJ databases">
        <title>Geomonas sp. Red875, isolated from river sediment.</title>
        <authorList>
            <person name="Xu Z."/>
            <person name="Zhang Z."/>
            <person name="Masuda Y."/>
            <person name="Itoh H."/>
            <person name="Senoo K."/>
        </authorList>
    </citation>
    <scope>NUCLEOTIDE SEQUENCE</scope>
    <source>
        <strain evidence="1">Red875</strain>
    </source>
</reference>
<proteinExistence type="predicted"/>
<evidence type="ECO:0000313" key="2">
    <source>
        <dbReference type="Proteomes" id="UP000636888"/>
    </source>
</evidence>
<organism evidence="1 2">
    <name type="scientific">Geomesophilobacter sediminis</name>
    <dbReference type="NCBI Taxonomy" id="2798584"/>
    <lineage>
        <taxon>Bacteria</taxon>
        <taxon>Pseudomonadati</taxon>
        <taxon>Thermodesulfobacteriota</taxon>
        <taxon>Desulfuromonadia</taxon>
        <taxon>Geobacterales</taxon>
        <taxon>Geobacteraceae</taxon>
        <taxon>Geomesophilobacter</taxon>
    </lineage>
</organism>
<sequence length="134" mass="15352">MAGCTANYYVKPDDFIKEVAANQQRTEKFNLVGTVPVFFPIRYNANNIRRILCRDKNGENVYLIPDRNTQLEITSKSTKDVVKMYFDTVFFEGSKLTGLRSRLVPGMTREIELSDIDSIVIYAEFPRTQAVDAK</sequence>
<gene>
    <name evidence="1" type="ORF">JFN93_01835</name>
</gene>
<keyword evidence="2" id="KW-1185">Reference proteome</keyword>
<dbReference type="EMBL" id="JAEMHM010000002">
    <property type="protein sequence ID" value="MBJ6723437.1"/>
    <property type="molecule type" value="Genomic_DNA"/>
</dbReference>
<name>A0A8J7IVX2_9BACT</name>
<dbReference type="AlphaFoldDB" id="A0A8J7IVX2"/>